<evidence type="ECO:0000313" key="8">
    <source>
        <dbReference type="Proteomes" id="UP001209570"/>
    </source>
</evidence>
<dbReference type="InterPro" id="IPR001932">
    <property type="entry name" value="PPM-type_phosphatase-like_dom"/>
</dbReference>
<keyword evidence="8" id="KW-1185">Reference proteome</keyword>
<proteinExistence type="inferred from homology"/>
<dbReference type="SUPFAM" id="SSF81606">
    <property type="entry name" value="PP2C-like"/>
    <property type="match status" value="1"/>
</dbReference>
<keyword evidence="3 5" id="KW-0378">Hydrolase</keyword>
<dbReference type="InterPro" id="IPR015655">
    <property type="entry name" value="PP2C"/>
</dbReference>
<evidence type="ECO:0000313" key="7">
    <source>
        <dbReference type="EMBL" id="KAJ0399604.1"/>
    </source>
</evidence>
<dbReference type="GO" id="GO:0016020">
    <property type="term" value="C:membrane"/>
    <property type="evidence" value="ECO:0007669"/>
    <property type="project" value="UniProtKB-SubCell"/>
</dbReference>
<dbReference type="GO" id="GO:0004722">
    <property type="term" value="F:protein serine/threonine phosphatase activity"/>
    <property type="evidence" value="ECO:0007669"/>
    <property type="project" value="InterPro"/>
</dbReference>
<evidence type="ECO:0000256" key="5">
    <source>
        <dbReference type="RuleBase" id="RU003465"/>
    </source>
</evidence>
<dbReference type="SMART" id="SM00332">
    <property type="entry name" value="PP2Cc"/>
    <property type="match status" value="1"/>
</dbReference>
<gene>
    <name evidence="7" type="ORF">P43SY_008923</name>
</gene>
<evidence type="ECO:0000256" key="2">
    <source>
        <dbReference type="ARBA" id="ARBA00022723"/>
    </source>
</evidence>
<comment type="caution">
    <text evidence="7">The sequence shown here is derived from an EMBL/GenBank/DDBJ whole genome shotgun (WGS) entry which is preliminary data.</text>
</comment>
<reference evidence="7" key="1">
    <citation type="submission" date="2021-12" db="EMBL/GenBank/DDBJ databases">
        <title>Prjna785345.</title>
        <authorList>
            <person name="Rujirawat T."/>
            <person name="Krajaejun T."/>
        </authorList>
    </citation>
    <scope>NUCLEOTIDE SEQUENCE</scope>
    <source>
        <strain evidence="7">Pi057C3</strain>
    </source>
</reference>
<dbReference type="PROSITE" id="PS51746">
    <property type="entry name" value="PPM_2"/>
    <property type="match status" value="1"/>
</dbReference>
<dbReference type="PROSITE" id="PS01032">
    <property type="entry name" value="PPM_1"/>
    <property type="match status" value="1"/>
</dbReference>
<evidence type="ECO:0000259" key="6">
    <source>
        <dbReference type="PROSITE" id="PS51746"/>
    </source>
</evidence>
<evidence type="ECO:0000256" key="3">
    <source>
        <dbReference type="ARBA" id="ARBA00022801"/>
    </source>
</evidence>
<dbReference type="Proteomes" id="UP001209570">
    <property type="component" value="Unassembled WGS sequence"/>
</dbReference>
<dbReference type="InterPro" id="IPR036457">
    <property type="entry name" value="PPM-type-like_dom_sf"/>
</dbReference>
<keyword evidence="4 5" id="KW-0904">Protein phosphatase</keyword>
<dbReference type="AlphaFoldDB" id="A0AAD5LFZ0"/>
<dbReference type="EMBL" id="JAKCXM010000177">
    <property type="protein sequence ID" value="KAJ0399604.1"/>
    <property type="molecule type" value="Genomic_DNA"/>
</dbReference>
<comment type="similarity">
    <text evidence="5">Belongs to the PP2C family.</text>
</comment>
<comment type="subcellular location">
    <subcellularLocation>
        <location evidence="1">Membrane</location>
        <topology evidence="1">Peripheral membrane protein</topology>
    </subcellularLocation>
</comment>
<keyword evidence="2" id="KW-0479">Metal-binding</keyword>
<dbReference type="InterPro" id="IPR000222">
    <property type="entry name" value="PP2C_BS"/>
</dbReference>
<dbReference type="PANTHER" id="PTHR47992">
    <property type="entry name" value="PROTEIN PHOSPHATASE"/>
    <property type="match status" value="1"/>
</dbReference>
<dbReference type="Gene3D" id="3.60.40.10">
    <property type="entry name" value="PPM-type phosphatase domain"/>
    <property type="match status" value="1"/>
</dbReference>
<name>A0AAD5LFZ0_PYTIN</name>
<feature type="domain" description="PPM-type phosphatase" evidence="6">
    <location>
        <begin position="90"/>
        <end position="385"/>
    </location>
</feature>
<organism evidence="7 8">
    <name type="scientific">Pythium insidiosum</name>
    <name type="common">Pythiosis disease agent</name>
    <dbReference type="NCBI Taxonomy" id="114742"/>
    <lineage>
        <taxon>Eukaryota</taxon>
        <taxon>Sar</taxon>
        <taxon>Stramenopiles</taxon>
        <taxon>Oomycota</taxon>
        <taxon>Peronosporomycetes</taxon>
        <taxon>Pythiales</taxon>
        <taxon>Pythiaceae</taxon>
        <taxon>Pythium</taxon>
    </lineage>
</organism>
<dbReference type="GO" id="GO:0046872">
    <property type="term" value="F:metal ion binding"/>
    <property type="evidence" value="ECO:0007669"/>
    <property type="project" value="UniProtKB-KW"/>
</dbReference>
<dbReference type="CDD" id="cd00143">
    <property type="entry name" value="PP2Cc"/>
    <property type="match status" value="1"/>
</dbReference>
<evidence type="ECO:0000256" key="4">
    <source>
        <dbReference type="ARBA" id="ARBA00022912"/>
    </source>
</evidence>
<sequence>MIGRRHVVHASVHEDLTAGNDDRNTEKAGFFTRKIGRILRRSSIGTPFRVRHNETSTVAPAMPGKLPVYWPTSPRGMTVIDNEVVFGSKGYGVASSSGARQSNEDRFRVITSLELFGKGVITADRRFPSYQAAVEHHLLEVFVTEQNAPKIDVKKLLKHKNATNTEFYGVFDGHGGATCSAILALLFPLYLLLSTDFQTNLIAAAKRACLAINDEILRREAADLCEGGSTGLSVMIRNRVVYCCNTGDCRAILVSRGEVKPLTTDHKAGNELEKQRIEDAGGMVLYVRGIARVNGRLAVSRAFGDSELQEYVIANPEISCHELTQDDEYIVLGSDGLWDVLTNEAVATCIRNNPWLSIEDLSKALMNRAIELGSSDNITVIVIDVRKR</sequence>
<evidence type="ECO:0000256" key="1">
    <source>
        <dbReference type="ARBA" id="ARBA00004170"/>
    </source>
</evidence>
<accession>A0AAD5LFZ0</accession>
<dbReference type="Pfam" id="PF00481">
    <property type="entry name" value="PP2C"/>
    <property type="match status" value="1"/>
</dbReference>
<protein>
    <recommendedName>
        <fullName evidence="6">PPM-type phosphatase domain-containing protein</fullName>
    </recommendedName>
</protein>